<dbReference type="PANTHER" id="PTHR46603:SF1">
    <property type="entry name" value="ABSCISSION_NOCUT CHECKPOINT REGULATOR"/>
    <property type="match status" value="1"/>
</dbReference>
<dbReference type="SUPFAM" id="SSF57845">
    <property type="entry name" value="B-box zinc-binding domain"/>
    <property type="match status" value="1"/>
</dbReference>
<evidence type="ECO:0000256" key="1">
    <source>
        <dbReference type="SAM" id="MobiDB-lite"/>
    </source>
</evidence>
<sequence length="434" mass="45834">MASNNGGNSERDLLDRLNALKPGSGTQNFAPKPIVTRTLPLADPRQDVLSDRLRALRNQSSDGSSSSAVLKTSGSTAESQVGKHTSSLTAGSPLPLGSAPVAAGTEPGEDEEEEDDDGFMSDLGDDGTLEDYLEDLELDLEEGNDEVSNQQPPSKPADGEGHAEDDAKRIAAVLARIGKGGSALPPSPSPGAHQAPRRLDVQVGSAGDDSEDDKRNQAEAENIVSQAFDEAKFDREISTPLGENSEEQRPLSSQRSLSTSHEQDARRPDDRQASPLDDAPTAAKESLSLPAVPNSLPGPAPTTTTTATPVTTGDDFESDISRRLAALRGLGGSGSGGDGGLALPSVPSFQPAANNNNNESRVKSTGGYTDEDEEGWCLICLEDATSICDGCDGDVYCDGCWWDMHLGPEAAFDGSHKRWFFIKERRRRRALPAA</sequence>
<accession>A0AA97NTK5</accession>
<feature type="region of interest" description="Disordered" evidence="1">
    <location>
        <begin position="1"/>
        <end position="316"/>
    </location>
</feature>
<feature type="compositionally biased region" description="Basic and acidic residues" evidence="1">
    <location>
        <begin position="157"/>
        <end position="169"/>
    </location>
</feature>
<dbReference type="AlphaFoldDB" id="A0AA97NTK5"/>
<feature type="compositionally biased region" description="Acidic residues" evidence="1">
    <location>
        <begin position="107"/>
        <end position="145"/>
    </location>
</feature>
<gene>
    <name evidence="2" type="ORF">OOU_Y34scaffold00669g73</name>
</gene>
<dbReference type="Proteomes" id="UP000011086">
    <property type="component" value="Unassembled WGS sequence"/>
</dbReference>
<dbReference type="Pfam" id="PF22586">
    <property type="entry name" value="ANCHR-like_BBOX"/>
    <property type="match status" value="1"/>
</dbReference>
<feature type="region of interest" description="Disordered" evidence="1">
    <location>
        <begin position="329"/>
        <end position="370"/>
    </location>
</feature>
<dbReference type="PANTHER" id="PTHR46603">
    <property type="entry name" value="ABSCISSION/NOCUT CHECKPOINT REGULATOR"/>
    <property type="match status" value="1"/>
</dbReference>
<feature type="compositionally biased region" description="Gly residues" evidence="1">
    <location>
        <begin position="329"/>
        <end position="340"/>
    </location>
</feature>
<feature type="compositionally biased region" description="Polar residues" evidence="1">
    <location>
        <begin position="250"/>
        <end position="260"/>
    </location>
</feature>
<feature type="compositionally biased region" description="Basic and acidic residues" evidence="1">
    <location>
        <begin position="44"/>
        <end position="54"/>
    </location>
</feature>
<feature type="compositionally biased region" description="Low complexity" evidence="1">
    <location>
        <begin position="301"/>
        <end position="313"/>
    </location>
</feature>
<evidence type="ECO:0000313" key="2">
    <source>
        <dbReference type="EMBL" id="ELQ36088.1"/>
    </source>
</evidence>
<protein>
    <submittedName>
        <fullName evidence="2">Uncharacterized protein</fullName>
    </submittedName>
</protein>
<organism evidence="2">
    <name type="scientific">Pyricularia oryzae (strain Y34)</name>
    <name type="common">Rice blast fungus</name>
    <name type="synonym">Magnaporthe oryzae</name>
    <dbReference type="NCBI Taxonomy" id="1143189"/>
    <lineage>
        <taxon>Eukaryota</taxon>
        <taxon>Fungi</taxon>
        <taxon>Dikarya</taxon>
        <taxon>Ascomycota</taxon>
        <taxon>Pezizomycotina</taxon>
        <taxon>Sordariomycetes</taxon>
        <taxon>Sordariomycetidae</taxon>
        <taxon>Magnaporthales</taxon>
        <taxon>Pyriculariaceae</taxon>
        <taxon>Pyricularia</taxon>
    </lineage>
</organism>
<feature type="compositionally biased region" description="Basic and acidic residues" evidence="1">
    <location>
        <begin position="261"/>
        <end position="272"/>
    </location>
</feature>
<dbReference type="EMBL" id="JH793053">
    <property type="protein sequence ID" value="ELQ36088.1"/>
    <property type="molecule type" value="Genomic_DNA"/>
</dbReference>
<proteinExistence type="predicted"/>
<feature type="compositionally biased region" description="Polar residues" evidence="1">
    <location>
        <begin position="347"/>
        <end position="359"/>
    </location>
</feature>
<reference evidence="2" key="1">
    <citation type="journal article" date="2012" name="PLoS Genet.">
        <title>Comparative analysis of the genomes of two field isolates of the rice blast fungus Magnaporthe oryzae.</title>
        <authorList>
            <person name="Xue M."/>
            <person name="Yang J."/>
            <person name="Li Z."/>
            <person name="Hu S."/>
            <person name="Yao N."/>
            <person name="Dean R.A."/>
            <person name="Zhao W."/>
            <person name="Shen M."/>
            <person name="Zhang H."/>
            <person name="Li C."/>
            <person name="Liu L."/>
            <person name="Cao L."/>
            <person name="Xu X."/>
            <person name="Xing Y."/>
            <person name="Hsiang T."/>
            <person name="Zhang Z."/>
            <person name="Xu J.R."/>
            <person name="Peng Y.L."/>
        </authorList>
    </citation>
    <scope>NUCLEOTIDE SEQUENCE</scope>
    <source>
        <strain evidence="2">Y34</strain>
    </source>
</reference>
<feature type="compositionally biased region" description="Polar residues" evidence="1">
    <location>
        <begin position="57"/>
        <end position="90"/>
    </location>
</feature>
<name>A0AA97NTK5_PYRO3</name>